<dbReference type="PANTHER" id="PTHR47613">
    <property type="entry name" value="SPERM ACROSOME MEMBRANE-ASSOCIATED PROTEIN 4"/>
    <property type="match status" value="1"/>
</dbReference>
<dbReference type="Pfam" id="PF00021">
    <property type="entry name" value="UPAR_LY6"/>
    <property type="match status" value="1"/>
</dbReference>
<dbReference type="InterPro" id="IPR016054">
    <property type="entry name" value="LY6_UPA_recep-like"/>
</dbReference>
<comment type="similarity">
    <text evidence="9">Belongs to the SPACA4/bouncer family.</text>
</comment>
<keyword evidence="12" id="KW-1185">Reference proteome</keyword>
<evidence type="ECO:0000256" key="7">
    <source>
        <dbReference type="ARBA" id="ARBA00023180"/>
    </source>
</evidence>
<sequence>IDTHPISLSKVGLEEEDLLECFRCDLGFWDACYTTRVYCSPGERCFTGRGKAVDLLDVKTLGCVKTEECSAKTSLELYPNATLYTMTKHCCDTAFCNAARPARPVGLCSYLTGPALGLWYLTGPPPRLH</sequence>
<evidence type="ECO:0000313" key="11">
    <source>
        <dbReference type="Ensembl" id="ENSGMOP00000025379.1"/>
    </source>
</evidence>
<evidence type="ECO:0000256" key="5">
    <source>
        <dbReference type="ARBA" id="ARBA00023136"/>
    </source>
</evidence>
<dbReference type="OMA" id="QNKGCTR"/>
<dbReference type="AlphaFoldDB" id="A0A8C5A6H0"/>
<name>A0A8C5A6H0_GADMO</name>
<dbReference type="GO" id="GO:0098552">
    <property type="term" value="C:side of membrane"/>
    <property type="evidence" value="ECO:0007669"/>
    <property type="project" value="UniProtKB-KW"/>
</dbReference>
<evidence type="ECO:0000256" key="6">
    <source>
        <dbReference type="ARBA" id="ARBA00023157"/>
    </source>
</evidence>
<feature type="domain" description="UPAR/Ly6" evidence="10">
    <location>
        <begin position="19"/>
        <end position="98"/>
    </location>
</feature>
<keyword evidence="3" id="KW-0336">GPI-anchor</keyword>
<dbReference type="Ensembl" id="ENSGMOT00000048825.1">
    <property type="protein sequence ID" value="ENSGMOP00000025379.1"/>
    <property type="gene ID" value="ENSGMOG00000032398.1"/>
</dbReference>
<comment type="subcellular location">
    <subcellularLocation>
        <location evidence="1">Cell membrane</location>
        <topology evidence="1">Lipid-anchor</topology>
        <topology evidence="1">GPI-anchor</topology>
    </subcellularLocation>
</comment>
<dbReference type="Proteomes" id="UP000694546">
    <property type="component" value="Chromosome 11"/>
</dbReference>
<dbReference type="GeneTree" id="ENSGT00510000049347"/>
<proteinExistence type="inferred from homology"/>
<keyword evidence="4" id="KW-0732">Signal</keyword>
<dbReference type="GO" id="GO:0035036">
    <property type="term" value="P:sperm-egg recognition"/>
    <property type="evidence" value="ECO:0007669"/>
    <property type="project" value="TreeGrafter"/>
</dbReference>
<protein>
    <recommendedName>
        <fullName evidence="10">UPAR/Ly6 domain-containing protein</fullName>
    </recommendedName>
</protein>
<keyword evidence="8" id="KW-0449">Lipoprotein</keyword>
<organism evidence="11 12">
    <name type="scientific">Gadus morhua</name>
    <name type="common">Atlantic cod</name>
    <dbReference type="NCBI Taxonomy" id="8049"/>
    <lineage>
        <taxon>Eukaryota</taxon>
        <taxon>Metazoa</taxon>
        <taxon>Chordata</taxon>
        <taxon>Craniata</taxon>
        <taxon>Vertebrata</taxon>
        <taxon>Euteleostomi</taxon>
        <taxon>Actinopterygii</taxon>
        <taxon>Neopterygii</taxon>
        <taxon>Teleostei</taxon>
        <taxon>Neoteleostei</taxon>
        <taxon>Acanthomorphata</taxon>
        <taxon>Zeiogadaria</taxon>
        <taxon>Gadariae</taxon>
        <taxon>Gadiformes</taxon>
        <taxon>Gadoidei</taxon>
        <taxon>Gadidae</taxon>
        <taxon>Gadus</taxon>
    </lineage>
</organism>
<dbReference type="InterPro" id="IPR046354">
    <property type="entry name" value="SPACA4/Bouncer"/>
</dbReference>
<evidence type="ECO:0000256" key="1">
    <source>
        <dbReference type="ARBA" id="ARBA00004609"/>
    </source>
</evidence>
<reference evidence="11" key="2">
    <citation type="submission" date="2025-09" db="UniProtKB">
        <authorList>
            <consortium name="Ensembl"/>
        </authorList>
    </citation>
    <scope>IDENTIFICATION</scope>
</reference>
<dbReference type="InterPro" id="IPR045860">
    <property type="entry name" value="Snake_toxin-like_sf"/>
</dbReference>
<evidence type="ECO:0000256" key="9">
    <source>
        <dbReference type="ARBA" id="ARBA00029446"/>
    </source>
</evidence>
<keyword evidence="2" id="KW-1003">Cell membrane</keyword>
<keyword evidence="6" id="KW-1015">Disulfide bond</keyword>
<keyword evidence="7" id="KW-0325">Glycoprotein</keyword>
<dbReference type="PANTHER" id="PTHR47613:SF1">
    <property type="entry name" value="SPERM ACROSOME MEMBRANE-ASSOCIATED PROTEIN 4"/>
    <property type="match status" value="1"/>
</dbReference>
<reference evidence="11" key="1">
    <citation type="submission" date="2025-08" db="UniProtKB">
        <authorList>
            <consortium name="Ensembl"/>
        </authorList>
    </citation>
    <scope>IDENTIFICATION</scope>
</reference>
<evidence type="ECO:0000313" key="12">
    <source>
        <dbReference type="Proteomes" id="UP000694546"/>
    </source>
</evidence>
<keyword evidence="5" id="KW-0472">Membrane</keyword>
<dbReference type="Gene3D" id="2.10.60.10">
    <property type="entry name" value="CD59"/>
    <property type="match status" value="1"/>
</dbReference>
<evidence type="ECO:0000256" key="4">
    <source>
        <dbReference type="ARBA" id="ARBA00022729"/>
    </source>
</evidence>
<evidence type="ECO:0000256" key="8">
    <source>
        <dbReference type="ARBA" id="ARBA00023288"/>
    </source>
</evidence>
<dbReference type="GO" id="GO:0005886">
    <property type="term" value="C:plasma membrane"/>
    <property type="evidence" value="ECO:0007669"/>
    <property type="project" value="UniProtKB-SubCell"/>
</dbReference>
<evidence type="ECO:0000256" key="3">
    <source>
        <dbReference type="ARBA" id="ARBA00022622"/>
    </source>
</evidence>
<accession>A0A8C5A6H0</accession>
<dbReference type="SUPFAM" id="SSF57302">
    <property type="entry name" value="Snake toxin-like"/>
    <property type="match status" value="1"/>
</dbReference>
<evidence type="ECO:0000256" key="2">
    <source>
        <dbReference type="ARBA" id="ARBA00022475"/>
    </source>
</evidence>
<evidence type="ECO:0000259" key="10">
    <source>
        <dbReference type="Pfam" id="PF00021"/>
    </source>
</evidence>